<evidence type="ECO:0000313" key="13">
    <source>
        <dbReference type="EMBL" id="KAJ6222952.1"/>
    </source>
</evidence>
<evidence type="ECO:0000256" key="1">
    <source>
        <dbReference type="ARBA" id="ARBA00004123"/>
    </source>
</evidence>
<dbReference type="Gene3D" id="1.10.10.60">
    <property type="entry name" value="Homeodomain-like"/>
    <property type="match status" value="1"/>
</dbReference>
<sequence length="274" mass="31362">MSIPISCPLYLDMSVTHHPEATNYSEHRNSRNMFDINYLYENLMKNQANMYQFNPNLFAESFNYYLNQNYRNGEKGVSPKSFSIESILGFSNSSSSSSSSSSSTSSKDLYSNQSIDFPESYRIKNQTVIGEEGNYRTVSAQVIGSSKTKDQLLDKQFIGNRREVLSNDDANMKPYHTLNRKSSKAFKASVKVKNGGGGGGNQSKSKRVRTIFTPEQLERLETEFERQQYMVGTGRNYLASTLNLTEAQVKVWFQNRRIKWRKQHLEGQDQLNEP</sequence>
<evidence type="ECO:0000256" key="11">
    <source>
        <dbReference type="SAM" id="MobiDB-lite"/>
    </source>
</evidence>
<dbReference type="FunFam" id="1.10.10.60:FF:000450">
    <property type="entry name" value="Homeobox protein notochord"/>
    <property type="match status" value="1"/>
</dbReference>
<dbReference type="GO" id="GO:0000978">
    <property type="term" value="F:RNA polymerase II cis-regulatory region sequence-specific DNA binding"/>
    <property type="evidence" value="ECO:0007669"/>
    <property type="project" value="TreeGrafter"/>
</dbReference>
<protein>
    <recommendedName>
        <fullName evidence="12">Homeobox domain-containing protein</fullName>
    </recommendedName>
</protein>
<dbReference type="Pfam" id="PF00046">
    <property type="entry name" value="Homeodomain"/>
    <property type="match status" value="1"/>
</dbReference>
<dbReference type="PROSITE" id="PS00027">
    <property type="entry name" value="HOMEOBOX_1"/>
    <property type="match status" value="1"/>
</dbReference>
<comment type="caution">
    <text evidence="13">The sequence shown here is derived from an EMBL/GenBank/DDBJ whole genome shotgun (WGS) entry which is preliminary data.</text>
</comment>
<evidence type="ECO:0000259" key="12">
    <source>
        <dbReference type="PROSITE" id="PS50071"/>
    </source>
</evidence>
<dbReference type="CDD" id="cd00086">
    <property type="entry name" value="homeodomain"/>
    <property type="match status" value="1"/>
</dbReference>
<evidence type="ECO:0000256" key="10">
    <source>
        <dbReference type="RuleBase" id="RU000682"/>
    </source>
</evidence>
<reference evidence="13" key="1">
    <citation type="submission" date="2022-12" db="EMBL/GenBank/DDBJ databases">
        <title>Genome assemblies of Blomia tropicalis.</title>
        <authorList>
            <person name="Cui Y."/>
        </authorList>
    </citation>
    <scope>NUCLEOTIDE SEQUENCE</scope>
    <source>
        <tissue evidence="13">Adult mites</tissue>
    </source>
</reference>
<dbReference type="GO" id="GO:0007417">
    <property type="term" value="P:central nervous system development"/>
    <property type="evidence" value="ECO:0007669"/>
    <property type="project" value="TreeGrafter"/>
</dbReference>
<evidence type="ECO:0000256" key="5">
    <source>
        <dbReference type="ARBA" id="ARBA00023125"/>
    </source>
</evidence>
<evidence type="ECO:0000256" key="8">
    <source>
        <dbReference type="ARBA" id="ARBA00023242"/>
    </source>
</evidence>
<feature type="compositionally biased region" description="Low complexity" evidence="11">
    <location>
        <begin position="91"/>
        <end position="106"/>
    </location>
</feature>
<keyword evidence="3" id="KW-0678">Repressor</keyword>
<evidence type="ECO:0000256" key="7">
    <source>
        <dbReference type="ARBA" id="ARBA00023163"/>
    </source>
</evidence>
<name>A0A9Q0MCA8_BLOTA</name>
<dbReference type="GO" id="GO:0030182">
    <property type="term" value="P:neuron differentiation"/>
    <property type="evidence" value="ECO:0007669"/>
    <property type="project" value="TreeGrafter"/>
</dbReference>
<organism evidence="13 14">
    <name type="scientific">Blomia tropicalis</name>
    <name type="common">Mite</name>
    <dbReference type="NCBI Taxonomy" id="40697"/>
    <lineage>
        <taxon>Eukaryota</taxon>
        <taxon>Metazoa</taxon>
        <taxon>Ecdysozoa</taxon>
        <taxon>Arthropoda</taxon>
        <taxon>Chelicerata</taxon>
        <taxon>Arachnida</taxon>
        <taxon>Acari</taxon>
        <taxon>Acariformes</taxon>
        <taxon>Sarcoptiformes</taxon>
        <taxon>Astigmata</taxon>
        <taxon>Glycyphagoidea</taxon>
        <taxon>Echimyopodidae</taxon>
        <taxon>Blomia</taxon>
    </lineage>
</organism>
<dbReference type="InterPro" id="IPR001356">
    <property type="entry name" value="HD"/>
</dbReference>
<proteinExistence type="predicted"/>
<keyword evidence="8 9" id="KW-0539">Nucleus</keyword>
<evidence type="ECO:0000313" key="14">
    <source>
        <dbReference type="Proteomes" id="UP001142055"/>
    </source>
</evidence>
<dbReference type="Proteomes" id="UP001142055">
    <property type="component" value="Chromosome 1"/>
</dbReference>
<dbReference type="InterPro" id="IPR009057">
    <property type="entry name" value="Homeodomain-like_sf"/>
</dbReference>
<dbReference type="InterPro" id="IPR050877">
    <property type="entry name" value="EMX-VAX-Noto_Homeobox_TFs"/>
</dbReference>
<dbReference type="PROSITE" id="PS50071">
    <property type="entry name" value="HOMEOBOX_2"/>
    <property type="match status" value="1"/>
</dbReference>
<feature type="region of interest" description="Disordered" evidence="11">
    <location>
        <begin position="91"/>
        <end position="110"/>
    </location>
</feature>
<dbReference type="SUPFAM" id="SSF46689">
    <property type="entry name" value="Homeodomain-like"/>
    <property type="match status" value="1"/>
</dbReference>
<keyword evidence="14" id="KW-1185">Reference proteome</keyword>
<dbReference type="PANTHER" id="PTHR24339">
    <property type="entry name" value="HOMEOBOX PROTEIN EMX-RELATED"/>
    <property type="match status" value="1"/>
</dbReference>
<evidence type="ECO:0000256" key="9">
    <source>
        <dbReference type="PROSITE-ProRule" id="PRU00108"/>
    </source>
</evidence>
<dbReference type="InterPro" id="IPR017970">
    <property type="entry name" value="Homeobox_CS"/>
</dbReference>
<evidence type="ECO:0000256" key="6">
    <source>
        <dbReference type="ARBA" id="ARBA00023155"/>
    </source>
</evidence>
<dbReference type="SMART" id="SM00389">
    <property type="entry name" value="HOX"/>
    <property type="match status" value="1"/>
</dbReference>
<gene>
    <name evidence="13" type="ORF">RDWZM_001497</name>
</gene>
<dbReference type="EMBL" id="JAPWDV010000001">
    <property type="protein sequence ID" value="KAJ6222952.1"/>
    <property type="molecule type" value="Genomic_DNA"/>
</dbReference>
<dbReference type="GO" id="GO:0005634">
    <property type="term" value="C:nucleus"/>
    <property type="evidence" value="ECO:0007669"/>
    <property type="project" value="UniProtKB-SubCell"/>
</dbReference>
<accession>A0A9Q0MCA8</accession>
<evidence type="ECO:0000256" key="2">
    <source>
        <dbReference type="ARBA" id="ARBA00022473"/>
    </source>
</evidence>
<keyword evidence="2" id="KW-0217">Developmental protein</keyword>
<keyword evidence="5 9" id="KW-0238">DNA-binding</keyword>
<keyword evidence="7" id="KW-0804">Transcription</keyword>
<evidence type="ECO:0000256" key="4">
    <source>
        <dbReference type="ARBA" id="ARBA00023015"/>
    </source>
</evidence>
<evidence type="ECO:0000256" key="3">
    <source>
        <dbReference type="ARBA" id="ARBA00022491"/>
    </source>
</evidence>
<keyword evidence="6 9" id="KW-0371">Homeobox</keyword>
<dbReference type="GO" id="GO:0000981">
    <property type="term" value="F:DNA-binding transcription factor activity, RNA polymerase II-specific"/>
    <property type="evidence" value="ECO:0007669"/>
    <property type="project" value="InterPro"/>
</dbReference>
<keyword evidence="4" id="KW-0805">Transcription regulation</keyword>
<dbReference type="PANTHER" id="PTHR24339:SF67">
    <property type="entry name" value="GNOT1 HOMEODOMAIN PROTEIN-RELATED"/>
    <property type="match status" value="1"/>
</dbReference>
<feature type="domain" description="Homeobox" evidence="12">
    <location>
        <begin position="203"/>
        <end position="263"/>
    </location>
</feature>
<feature type="DNA-binding region" description="Homeobox" evidence="9">
    <location>
        <begin position="205"/>
        <end position="264"/>
    </location>
</feature>
<comment type="subcellular location">
    <subcellularLocation>
        <location evidence="1 9 10">Nucleus</location>
    </subcellularLocation>
</comment>
<dbReference type="AlphaFoldDB" id="A0A9Q0MCA8"/>